<dbReference type="Pfam" id="PF01799">
    <property type="entry name" value="Fer2_2"/>
    <property type="match status" value="1"/>
</dbReference>
<dbReference type="SUPFAM" id="SSF47741">
    <property type="entry name" value="CO dehydrogenase ISP C-domain like"/>
    <property type="match status" value="1"/>
</dbReference>
<dbReference type="InterPro" id="IPR036010">
    <property type="entry name" value="2Fe-2S_ferredoxin-like_sf"/>
</dbReference>
<evidence type="ECO:0000256" key="1">
    <source>
        <dbReference type="ARBA" id="ARBA00022714"/>
    </source>
</evidence>
<gene>
    <name evidence="7" type="ORF">C0601_09615</name>
</gene>
<dbReference type="FunFam" id="3.10.20.30:FF:000020">
    <property type="entry name" value="Xanthine dehydrogenase iron-sulfur subunit"/>
    <property type="match status" value="1"/>
</dbReference>
<dbReference type="InterPro" id="IPR002888">
    <property type="entry name" value="2Fe-2S-bd"/>
</dbReference>
<dbReference type="Proteomes" id="UP000234857">
    <property type="component" value="Unassembled WGS sequence"/>
</dbReference>
<evidence type="ECO:0000256" key="3">
    <source>
        <dbReference type="ARBA" id="ARBA00023002"/>
    </source>
</evidence>
<evidence type="ECO:0000256" key="4">
    <source>
        <dbReference type="ARBA" id="ARBA00023004"/>
    </source>
</evidence>
<evidence type="ECO:0000256" key="2">
    <source>
        <dbReference type="ARBA" id="ARBA00022723"/>
    </source>
</evidence>
<dbReference type="InterPro" id="IPR006058">
    <property type="entry name" value="2Fe2S_fd_BS"/>
</dbReference>
<evidence type="ECO:0000313" key="7">
    <source>
        <dbReference type="EMBL" id="PLX16724.1"/>
    </source>
</evidence>
<keyword evidence="5" id="KW-0411">Iron-sulfur</keyword>
<organism evidence="7 8">
    <name type="scientific">Muiribacterium halophilum</name>
    <dbReference type="NCBI Taxonomy" id="2053465"/>
    <lineage>
        <taxon>Bacteria</taxon>
        <taxon>Candidatus Muiribacteriota</taxon>
        <taxon>Candidatus Muiribacteriia</taxon>
        <taxon>Candidatus Muiribacteriales</taxon>
        <taxon>Candidatus Muiribacteriaceae</taxon>
        <taxon>Candidatus Muiribacterium</taxon>
    </lineage>
</organism>
<evidence type="ECO:0000313" key="8">
    <source>
        <dbReference type="Proteomes" id="UP000234857"/>
    </source>
</evidence>
<evidence type="ECO:0000259" key="6">
    <source>
        <dbReference type="PROSITE" id="PS51085"/>
    </source>
</evidence>
<feature type="domain" description="2Fe-2S ferredoxin-type" evidence="6">
    <location>
        <begin position="1"/>
        <end position="77"/>
    </location>
</feature>
<protein>
    <submittedName>
        <fullName evidence="7">(2Fe-2S)-binding protein</fullName>
    </submittedName>
</protein>
<keyword evidence="3" id="KW-0560">Oxidoreductase</keyword>
<reference evidence="7 8" key="1">
    <citation type="submission" date="2017-11" db="EMBL/GenBank/DDBJ databases">
        <title>Genome-resolved metagenomics identifies genetic mobility, metabolic interactions, and unexpected diversity in perchlorate-reducing communities.</title>
        <authorList>
            <person name="Barnum T.P."/>
            <person name="Figueroa I.A."/>
            <person name="Carlstrom C.I."/>
            <person name="Lucas L.N."/>
            <person name="Engelbrektson A.L."/>
            <person name="Coates J.D."/>
        </authorList>
    </citation>
    <scope>NUCLEOTIDE SEQUENCE [LARGE SCALE GENOMIC DNA]</scope>
    <source>
        <strain evidence="7">BM706</strain>
    </source>
</reference>
<evidence type="ECO:0000256" key="5">
    <source>
        <dbReference type="ARBA" id="ARBA00023014"/>
    </source>
</evidence>
<dbReference type="PANTHER" id="PTHR44379">
    <property type="entry name" value="OXIDOREDUCTASE WITH IRON-SULFUR SUBUNIT"/>
    <property type="match status" value="1"/>
</dbReference>
<keyword evidence="2" id="KW-0479">Metal-binding</keyword>
<sequence>MKIEFRLNGKDVSCDVPENYTLLRMIREVFGLTGTKKGCDQGECGACTVLMDKKAVTSCTVLAPVVNGKDIITIEGIEKDGKMHIIQEKMVEAGAVQCGFCTPGMVMSAYALFIQDKHFTREDIKKAIAGNLCRCTGYEFIIDGIEKALESRGK</sequence>
<dbReference type="PANTHER" id="PTHR44379:SF8">
    <property type="entry name" value="XANTHINE DEHYDROGENASE IRON-SULFUR-BINDING SUBUNIT XDHC-RELATED"/>
    <property type="match status" value="1"/>
</dbReference>
<dbReference type="GO" id="GO:0051537">
    <property type="term" value="F:2 iron, 2 sulfur cluster binding"/>
    <property type="evidence" value="ECO:0007669"/>
    <property type="project" value="UniProtKB-KW"/>
</dbReference>
<dbReference type="AlphaFoldDB" id="A0A2N5ZDM5"/>
<dbReference type="GO" id="GO:0046872">
    <property type="term" value="F:metal ion binding"/>
    <property type="evidence" value="ECO:0007669"/>
    <property type="project" value="UniProtKB-KW"/>
</dbReference>
<keyword evidence="1" id="KW-0001">2Fe-2S</keyword>
<dbReference type="PROSITE" id="PS00197">
    <property type="entry name" value="2FE2S_FER_1"/>
    <property type="match status" value="1"/>
</dbReference>
<dbReference type="InterPro" id="IPR012675">
    <property type="entry name" value="Beta-grasp_dom_sf"/>
</dbReference>
<name>A0A2N5ZDM5_MUIH1</name>
<dbReference type="CDD" id="cd00207">
    <property type="entry name" value="fer2"/>
    <property type="match status" value="1"/>
</dbReference>
<proteinExistence type="predicted"/>
<dbReference type="InterPro" id="IPR001041">
    <property type="entry name" value="2Fe-2S_ferredoxin-type"/>
</dbReference>
<dbReference type="InterPro" id="IPR051452">
    <property type="entry name" value="Diverse_Oxidoreductases"/>
</dbReference>
<dbReference type="SUPFAM" id="SSF54292">
    <property type="entry name" value="2Fe-2S ferredoxin-like"/>
    <property type="match status" value="1"/>
</dbReference>
<dbReference type="InterPro" id="IPR036884">
    <property type="entry name" value="2Fe-2S-bd_dom_sf"/>
</dbReference>
<dbReference type="Gene3D" id="1.10.150.120">
    <property type="entry name" value="[2Fe-2S]-binding domain"/>
    <property type="match status" value="1"/>
</dbReference>
<dbReference type="PROSITE" id="PS51085">
    <property type="entry name" value="2FE2S_FER_2"/>
    <property type="match status" value="1"/>
</dbReference>
<comment type="caution">
    <text evidence="7">The sequence shown here is derived from an EMBL/GenBank/DDBJ whole genome shotgun (WGS) entry which is preliminary data.</text>
</comment>
<accession>A0A2N5ZDM5</accession>
<dbReference type="Gene3D" id="3.10.20.30">
    <property type="match status" value="1"/>
</dbReference>
<dbReference type="Pfam" id="PF00111">
    <property type="entry name" value="Fer2"/>
    <property type="match status" value="1"/>
</dbReference>
<dbReference type="GO" id="GO:0016491">
    <property type="term" value="F:oxidoreductase activity"/>
    <property type="evidence" value="ECO:0007669"/>
    <property type="project" value="UniProtKB-KW"/>
</dbReference>
<keyword evidence="4" id="KW-0408">Iron</keyword>
<dbReference type="EMBL" id="PKTG01000107">
    <property type="protein sequence ID" value="PLX16724.1"/>
    <property type="molecule type" value="Genomic_DNA"/>
</dbReference>